<comment type="caution">
    <text evidence="5">The sequence shown here is derived from an EMBL/GenBank/DDBJ whole genome shotgun (WGS) entry which is preliminary data.</text>
</comment>
<evidence type="ECO:0000256" key="1">
    <source>
        <dbReference type="ARBA" id="ARBA00022679"/>
    </source>
</evidence>
<feature type="region of interest" description="Disordered" evidence="3">
    <location>
        <begin position="266"/>
        <end position="285"/>
    </location>
</feature>
<dbReference type="PANTHER" id="PTHR11364">
    <property type="entry name" value="THIOSULFATE SULFERTANSFERASE"/>
    <property type="match status" value="1"/>
</dbReference>
<dbReference type="AlphaFoldDB" id="A0A542DZH0"/>
<dbReference type="InterPro" id="IPR001307">
    <property type="entry name" value="Thiosulphate_STrfase_CS"/>
</dbReference>
<evidence type="ECO:0000313" key="5">
    <source>
        <dbReference type="EMBL" id="TQJ08344.1"/>
    </source>
</evidence>
<dbReference type="CDD" id="cd01448">
    <property type="entry name" value="TST_Repeat_1"/>
    <property type="match status" value="1"/>
</dbReference>
<dbReference type="Gene3D" id="3.40.250.10">
    <property type="entry name" value="Rhodanese-like domain"/>
    <property type="match status" value="2"/>
</dbReference>
<dbReference type="PANTHER" id="PTHR11364:SF27">
    <property type="entry name" value="SULFURTRANSFERASE"/>
    <property type="match status" value="1"/>
</dbReference>
<dbReference type="SUPFAM" id="SSF52821">
    <property type="entry name" value="Rhodanese/Cell cycle control phosphatase"/>
    <property type="match status" value="2"/>
</dbReference>
<dbReference type="CDD" id="cd01449">
    <property type="entry name" value="TST_Repeat_2"/>
    <property type="match status" value="1"/>
</dbReference>
<dbReference type="SMART" id="SM00450">
    <property type="entry name" value="RHOD"/>
    <property type="match status" value="2"/>
</dbReference>
<evidence type="ECO:0000313" key="6">
    <source>
        <dbReference type="Proteomes" id="UP000317893"/>
    </source>
</evidence>
<dbReference type="PROSITE" id="PS50206">
    <property type="entry name" value="RHODANESE_3"/>
    <property type="match status" value="2"/>
</dbReference>
<evidence type="ECO:0000256" key="3">
    <source>
        <dbReference type="SAM" id="MobiDB-lite"/>
    </source>
</evidence>
<dbReference type="Pfam" id="PF00581">
    <property type="entry name" value="Rhodanese"/>
    <property type="match status" value="2"/>
</dbReference>
<organism evidence="5 6">
    <name type="scientific">Lapillicoccus jejuensis</name>
    <dbReference type="NCBI Taxonomy" id="402171"/>
    <lineage>
        <taxon>Bacteria</taxon>
        <taxon>Bacillati</taxon>
        <taxon>Actinomycetota</taxon>
        <taxon>Actinomycetes</taxon>
        <taxon>Micrococcales</taxon>
        <taxon>Intrasporangiaceae</taxon>
        <taxon>Lapillicoccus</taxon>
    </lineage>
</organism>
<accession>A0A542DZH0</accession>
<protein>
    <submittedName>
        <fullName evidence="5">Thiosulfate/3-mercaptopyruvate sulfurtransferase</fullName>
    </submittedName>
</protein>
<reference evidence="5 6" key="1">
    <citation type="submission" date="2019-06" db="EMBL/GenBank/DDBJ databases">
        <title>Sequencing the genomes of 1000 actinobacteria strains.</title>
        <authorList>
            <person name="Klenk H.-P."/>
        </authorList>
    </citation>
    <scope>NUCLEOTIDE SEQUENCE [LARGE SCALE GENOMIC DNA]</scope>
    <source>
        <strain evidence="5 6">DSM 18607</strain>
    </source>
</reference>
<dbReference type="OrthoDB" id="9770030at2"/>
<keyword evidence="5" id="KW-0670">Pyruvate</keyword>
<sequence length="285" mass="29574">MSRDDVLITVDGLRAELAGDHPPVVLDVRWRLGEEPGAGRRRYDAAHLPGARFLDLESVLTTHTDDPRDGRHPLPDVATLQHGLGTVGVREDDDLVVVDEAGSFAAERAWWVLTWAGLRVRVLDGGLAAWTAAGGPTDAEVVTPPTSSPVLTTGHLPVLTADVAAALARDGVLLDARAAERYRGETEPLDPRAGHVPGARNLPAAGLFAADGTLPDDESLTDAVDAAGAGDPDRPVGVYCGSGVSAARDVLALAALGRPAALFPGSWSAWSNDPDRPVATGADPG</sequence>
<keyword evidence="2" id="KW-0677">Repeat</keyword>
<name>A0A542DZH0_9MICO</name>
<feature type="domain" description="Rhodanese" evidence="4">
    <location>
        <begin position="167"/>
        <end position="279"/>
    </location>
</feature>
<dbReference type="Proteomes" id="UP000317893">
    <property type="component" value="Unassembled WGS sequence"/>
</dbReference>
<keyword evidence="1 5" id="KW-0808">Transferase</keyword>
<feature type="domain" description="Rhodanese" evidence="4">
    <location>
        <begin position="19"/>
        <end position="139"/>
    </location>
</feature>
<keyword evidence="6" id="KW-1185">Reference proteome</keyword>
<dbReference type="InterPro" id="IPR001763">
    <property type="entry name" value="Rhodanese-like_dom"/>
</dbReference>
<dbReference type="GO" id="GO:0004792">
    <property type="term" value="F:thiosulfate-cyanide sulfurtransferase activity"/>
    <property type="evidence" value="ECO:0007669"/>
    <property type="project" value="InterPro"/>
</dbReference>
<dbReference type="PROSITE" id="PS00380">
    <property type="entry name" value="RHODANESE_1"/>
    <property type="match status" value="1"/>
</dbReference>
<dbReference type="InterPro" id="IPR036873">
    <property type="entry name" value="Rhodanese-like_dom_sf"/>
</dbReference>
<gene>
    <name evidence="5" type="ORF">FB458_1432</name>
</gene>
<dbReference type="RefSeq" id="WP_141847870.1">
    <property type="nucleotide sequence ID" value="NZ_BAAAPR010000004.1"/>
</dbReference>
<proteinExistence type="predicted"/>
<evidence type="ECO:0000259" key="4">
    <source>
        <dbReference type="PROSITE" id="PS50206"/>
    </source>
</evidence>
<evidence type="ECO:0000256" key="2">
    <source>
        <dbReference type="ARBA" id="ARBA00022737"/>
    </source>
</evidence>
<dbReference type="EMBL" id="VFMN01000001">
    <property type="protein sequence ID" value="TQJ08344.1"/>
    <property type="molecule type" value="Genomic_DNA"/>
</dbReference>
<dbReference type="InterPro" id="IPR045078">
    <property type="entry name" value="TST/MPST-like"/>
</dbReference>